<keyword evidence="3" id="KW-1185">Reference proteome</keyword>
<sequence length="216" mass="25435">MVYGRRPVMAQENKFPWPPERPEPYGIFARRVAEMREAARHKIVEKQKKGKDRVDRSRRVTQDLCVGELVLVRRKLIKKGKTKKFLPKFVGPFQVVKKLCETTYLVEDLPARRKKKQFRRFNAHVCQIRRFHTREDVEWEAEEDSDTEEEEESSESEEENGVVNNTEEPVENLPSVAVSEAVGEENEPEVQPREAEKTRSGRKSRPPRWHNNYALH</sequence>
<evidence type="ECO:0000313" key="3">
    <source>
        <dbReference type="Proteomes" id="UP000000305"/>
    </source>
</evidence>
<dbReference type="EMBL" id="GL733228">
    <property type="protein sequence ID" value="EFX63076.1"/>
    <property type="molecule type" value="Genomic_DNA"/>
</dbReference>
<name>E9HYV3_DAPPU</name>
<reference evidence="2 3" key="1">
    <citation type="journal article" date="2011" name="Science">
        <title>The ecoresponsive genome of Daphnia pulex.</title>
        <authorList>
            <person name="Colbourne J.K."/>
            <person name="Pfrender M.E."/>
            <person name="Gilbert D."/>
            <person name="Thomas W.K."/>
            <person name="Tucker A."/>
            <person name="Oakley T.H."/>
            <person name="Tokishita S."/>
            <person name="Aerts A."/>
            <person name="Arnold G.J."/>
            <person name="Basu M.K."/>
            <person name="Bauer D.J."/>
            <person name="Caceres C.E."/>
            <person name="Carmel L."/>
            <person name="Casola C."/>
            <person name="Choi J.H."/>
            <person name="Detter J.C."/>
            <person name="Dong Q."/>
            <person name="Dusheyko S."/>
            <person name="Eads B.D."/>
            <person name="Frohlich T."/>
            <person name="Geiler-Samerotte K.A."/>
            <person name="Gerlach D."/>
            <person name="Hatcher P."/>
            <person name="Jogdeo S."/>
            <person name="Krijgsveld J."/>
            <person name="Kriventseva E.V."/>
            <person name="Kultz D."/>
            <person name="Laforsch C."/>
            <person name="Lindquist E."/>
            <person name="Lopez J."/>
            <person name="Manak J.R."/>
            <person name="Muller J."/>
            <person name="Pangilinan J."/>
            <person name="Patwardhan R.P."/>
            <person name="Pitluck S."/>
            <person name="Pritham E.J."/>
            <person name="Rechtsteiner A."/>
            <person name="Rho M."/>
            <person name="Rogozin I.B."/>
            <person name="Sakarya O."/>
            <person name="Salamov A."/>
            <person name="Schaack S."/>
            <person name="Shapiro H."/>
            <person name="Shiga Y."/>
            <person name="Skalitzky C."/>
            <person name="Smith Z."/>
            <person name="Souvorov A."/>
            <person name="Sung W."/>
            <person name="Tang Z."/>
            <person name="Tsuchiya D."/>
            <person name="Tu H."/>
            <person name="Vos H."/>
            <person name="Wang M."/>
            <person name="Wolf Y.I."/>
            <person name="Yamagata H."/>
            <person name="Yamada T."/>
            <person name="Ye Y."/>
            <person name="Shaw J.R."/>
            <person name="Andrews J."/>
            <person name="Crease T.J."/>
            <person name="Tang H."/>
            <person name="Lucas S.M."/>
            <person name="Robertson H.M."/>
            <person name="Bork P."/>
            <person name="Koonin E.V."/>
            <person name="Zdobnov E.M."/>
            <person name="Grigoriev I.V."/>
            <person name="Lynch M."/>
            <person name="Boore J.L."/>
        </authorList>
    </citation>
    <scope>NUCLEOTIDE SEQUENCE [LARGE SCALE GENOMIC DNA]</scope>
</reference>
<dbReference type="InParanoid" id="E9HYV3"/>
<organism evidence="2 3">
    <name type="scientific">Daphnia pulex</name>
    <name type="common">Water flea</name>
    <dbReference type="NCBI Taxonomy" id="6669"/>
    <lineage>
        <taxon>Eukaryota</taxon>
        <taxon>Metazoa</taxon>
        <taxon>Ecdysozoa</taxon>
        <taxon>Arthropoda</taxon>
        <taxon>Crustacea</taxon>
        <taxon>Branchiopoda</taxon>
        <taxon>Diplostraca</taxon>
        <taxon>Cladocera</taxon>
        <taxon>Anomopoda</taxon>
        <taxon>Daphniidae</taxon>
        <taxon>Daphnia</taxon>
    </lineage>
</organism>
<accession>E9HYV3</accession>
<evidence type="ECO:0000313" key="2">
    <source>
        <dbReference type="EMBL" id="EFX63076.1"/>
    </source>
</evidence>
<feature type="region of interest" description="Disordered" evidence="1">
    <location>
        <begin position="137"/>
        <end position="216"/>
    </location>
</feature>
<dbReference type="OMA" id="LCETTYL"/>
<dbReference type="OrthoDB" id="425619at2759"/>
<dbReference type="AlphaFoldDB" id="E9HYV3"/>
<proteinExistence type="predicted"/>
<dbReference type="Proteomes" id="UP000000305">
    <property type="component" value="Unassembled WGS sequence"/>
</dbReference>
<feature type="compositionally biased region" description="Acidic residues" evidence="1">
    <location>
        <begin position="137"/>
        <end position="160"/>
    </location>
</feature>
<feature type="compositionally biased region" description="Basic and acidic residues" evidence="1">
    <location>
        <begin position="190"/>
        <end position="199"/>
    </location>
</feature>
<evidence type="ECO:0000256" key="1">
    <source>
        <dbReference type="SAM" id="MobiDB-lite"/>
    </source>
</evidence>
<evidence type="ECO:0008006" key="4">
    <source>
        <dbReference type="Google" id="ProtNLM"/>
    </source>
</evidence>
<gene>
    <name evidence="2" type="ORF">DAPPUDRAFT_335971</name>
</gene>
<dbReference type="KEGG" id="dpx:DAPPUDRAFT_335971"/>
<dbReference type="HOGENOM" id="CLU_000384_6_0_1"/>
<dbReference type="PhylomeDB" id="E9HYV3"/>
<protein>
    <recommendedName>
        <fullName evidence="4">Histone-lysine N-methyltransferase NSD2</fullName>
    </recommendedName>
</protein>